<dbReference type="PRINTS" id="PR00132">
    <property type="entry name" value="GLHYDRLASE2"/>
</dbReference>
<evidence type="ECO:0000256" key="9">
    <source>
        <dbReference type="RuleBase" id="RU361154"/>
    </source>
</evidence>
<evidence type="ECO:0000313" key="13">
    <source>
        <dbReference type="Proteomes" id="UP000317238"/>
    </source>
</evidence>
<feature type="domain" description="Beta galactosidase small chain/" evidence="11">
    <location>
        <begin position="796"/>
        <end position="1066"/>
    </location>
</feature>
<feature type="signal peptide" evidence="10">
    <location>
        <begin position="1"/>
        <end position="30"/>
    </location>
</feature>
<dbReference type="Gene3D" id="2.60.40.10">
    <property type="entry name" value="Immunoglobulins"/>
    <property type="match status" value="2"/>
</dbReference>
<dbReference type="InterPro" id="IPR006101">
    <property type="entry name" value="Glyco_hydro_2"/>
</dbReference>
<keyword evidence="7 9" id="KW-0326">Glycosidase</keyword>
<dbReference type="Pfam" id="PF02929">
    <property type="entry name" value="Bgal_small_N"/>
    <property type="match status" value="1"/>
</dbReference>
<evidence type="ECO:0000256" key="3">
    <source>
        <dbReference type="ARBA" id="ARBA00007401"/>
    </source>
</evidence>
<dbReference type="Pfam" id="PF00703">
    <property type="entry name" value="Glyco_hydro_2"/>
    <property type="match status" value="1"/>
</dbReference>
<dbReference type="InterPro" id="IPR006102">
    <property type="entry name" value="Ig-like_GH2"/>
</dbReference>
<evidence type="ECO:0000256" key="2">
    <source>
        <dbReference type="ARBA" id="ARBA00001959"/>
    </source>
</evidence>
<dbReference type="InterPro" id="IPR050347">
    <property type="entry name" value="Bact_Beta-galactosidase"/>
</dbReference>
<dbReference type="InterPro" id="IPR036156">
    <property type="entry name" value="Beta-gal/glucu_dom_sf"/>
</dbReference>
<dbReference type="Gene3D" id="2.60.120.260">
    <property type="entry name" value="Galactose-binding domain-like"/>
    <property type="match status" value="1"/>
</dbReference>
<dbReference type="InterPro" id="IPR023232">
    <property type="entry name" value="Glyco_hydro_2_AS"/>
</dbReference>
<comment type="cofactor">
    <cofactor evidence="2">
        <name>Na(+)</name>
        <dbReference type="ChEBI" id="CHEBI:29101"/>
    </cofactor>
</comment>
<dbReference type="InterPro" id="IPR032312">
    <property type="entry name" value="LacZ_4"/>
</dbReference>
<dbReference type="InterPro" id="IPR013783">
    <property type="entry name" value="Ig-like_fold"/>
</dbReference>
<dbReference type="InterPro" id="IPR014718">
    <property type="entry name" value="GH-type_carb-bd"/>
</dbReference>
<dbReference type="InterPro" id="IPR008979">
    <property type="entry name" value="Galactose-bd-like_sf"/>
</dbReference>
<dbReference type="GO" id="GO:0005990">
    <property type="term" value="P:lactose catabolic process"/>
    <property type="evidence" value="ECO:0007669"/>
    <property type="project" value="TreeGrafter"/>
</dbReference>
<dbReference type="GO" id="GO:0030246">
    <property type="term" value="F:carbohydrate binding"/>
    <property type="evidence" value="ECO:0007669"/>
    <property type="project" value="InterPro"/>
</dbReference>
<keyword evidence="13" id="KW-1185">Reference proteome</keyword>
<comment type="catalytic activity">
    <reaction evidence="1 9">
        <text>Hydrolysis of terminal non-reducing beta-D-galactose residues in beta-D-galactosides.</text>
        <dbReference type="EC" id="3.2.1.23"/>
    </reaction>
</comment>
<comment type="similarity">
    <text evidence="3 9">Belongs to the glycosyl hydrolase 2 family.</text>
</comment>
<dbReference type="AlphaFoldDB" id="A0A5C5YA83"/>
<evidence type="ECO:0000256" key="8">
    <source>
        <dbReference type="ARBA" id="ARBA00032230"/>
    </source>
</evidence>
<dbReference type="Gene3D" id="3.20.20.80">
    <property type="entry name" value="Glycosidases"/>
    <property type="match status" value="1"/>
</dbReference>
<reference evidence="12 13" key="1">
    <citation type="submission" date="2019-02" db="EMBL/GenBank/DDBJ databases">
        <title>Deep-cultivation of Planctomycetes and their phenomic and genomic characterization uncovers novel biology.</title>
        <authorList>
            <person name="Wiegand S."/>
            <person name="Jogler M."/>
            <person name="Boedeker C."/>
            <person name="Pinto D."/>
            <person name="Vollmers J."/>
            <person name="Rivas-Marin E."/>
            <person name="Kohn T."/>
            <person name="Peeters S.H."/>
            <person name="Heuer A."/>
            <person name="Rast P."/>
            <person name="Oberbeckmann S."/>
            <person name="Bunk B."/>
            <person name="Jeske O."/>
            <person name="Meyerdierks A."/>
            <person name="Storesund J.E."/>
            <person name="Kallscheuer N."/>
            <person name="Luecker S."/>
            <person name="Lage O.M."/>
            <person name="Pohl T."/>
            <person name="Merkel B.J."/>
            <person name="Hornburger P."/>
            <person name="Mueller R.-W."/>
            <person name="Bruemmer F."/>
            <person name="Labrenz M."/>
            <person name="Spormann A.M."/>
            <person name="Op Den Camp H."/>
            <person name="Overmann J."/>
            <person name="Amann R."/>
            <person name="Jetten M.S.M."/>
            <person name="Mascher T."/>
            <person name="Medema M.H."/>
            <person name="Devos D.P."/>
            <person name="Kaster A.-K."/>
            <person name="Ovreas L."/>
            <person name="Rohde M."/>
            <person name="Galperin M.Y."/>
            <person name="Jogler C."/>
        </authorList>
    </citation>
    <scope>NUCLEOTIDE SEQUENCE [LARGE SCALE GENOMIC DNA]</scope>
    <source>
        <strain evidence="12 13">Pan14r</strain>
    </source>
</reference>
<dbReference type="SUPFAM" id="SSF74650">
    <property type="entry name" value="Galactose mutarotase-like"/>
    <property type="match status" value="1"/>
</dbReference>
<dbReference type="Pfam" id="PF02836">
    <property type="entry name" value="Glyco_hydro_2_C"/>
    <property type="match status" value="1"/>
</dbReference>
<dbReference type="SUPFAM" id="SSF49785">
    <property type="entry name" value="Galactose-binding domain-like"/>
    <property type="match status" value="1"/>
</dbReference>
<dbReference type="SUPFAM" id="SSF49303">
    <property type="entry name" value="beta-Galactosidase/glucuronidase domain"/>
    <property type="match status" value="2"/>
</dbReference>
<dbReference type="Proteomes" id="UP000317238">
    <property type="component" value="Unassembled WGS sequence"/>
</dbReference>
<dbReference type="Pfam" id="PF16353">
    <property type="entry name" value="LacZ_4"/>
    <property type="match status" value="1"/>
</dbReference>
<dbReference type="PANTHER" id="PTHR46323:SF2">
    <property type="entry name" value="BETA-GALACTOSIDASE"/>
    <property type="match status" value="1"/>
</dbReference>
<evidence type="ECO:0000256" key="5">
    <source>
        <dbReference type="ARBA" id="ARBA00013303"/>
    </source>
</evidence>
<dbReference type="InterPro" id="IPR011013">
    <property type="entry name" value="Gal_mutarotase_sf_dom"/>
</dbReference>
<dbReference type="Pfam" id="PF02837">
    <property type="entry name" value="Glyco_hydro_2_N"/>
    <property type="match status" value="1"/>
</dbReference>
<dbReference type="EC" id="3.2.1.23" evidence="4 9"/>
<dbReference type="SMART" id="SM01038">
    <property type="entry name" value="Bgal_small_N"/>
    <property type="match status" value="1"/>
</dbReference>
<dbReference type="PANTHER" id="PTHR46323">
    <property type="entry name" value="BETA-GALACTOSIDASE"/>
    <property type="match status" value="1"/>
</dbReference>
<dbReference type="EMBL" id="SJPL01000001">
    <property type="protein sequence ID" value="TWT71869.1"/>
    <property type="molecule type" value="Genomic_DNA"/>
</dbReference>
<evidence type="ECO:0000256" key="7">
    <source>
        <dbReference type="ARBA" id="ARBA00023295"/>
    </source>
</evidence>
<feature type="chain" id="PRO_5022764494" description="Beta-galactosidase" evidence="10">
    <location>
        <begin position="31"/>
        <end position="1073"/>
    </location>
</feature>
<comment type="caution">
    <text evidence="12">The sequence shown here is derived from an EMBL/GenBank/DDBJ whole genome shotgun (WGS) entry which is preliminary data.</text>
</comment>
<proteinExistence type="inferred from homology"/>
<dbReference type="GO" id="GO:0004565">
    <property type="term" value="F:beta-galactosidase activity"/>
    <property type="evidence" value="ECO:0007669"/>
    <property type="project" value="UniProtKB-EC"/>
</dbReference>
<evidence type="ECO:0000259" key="11">
    <source>
        <dbReference type="SMART" id="SM01038"/>
    </source>
</evidence>
<keyword evidence="6 9" id="KW-0378">Hydrolase</keyword>
<evidence type="ECO:0000256" key="6">
    <source>
        <dbReference type="ARBA" id="ARBA00022801"/>
    </source>
</evidence>
<dbReference type="InterPro" id="IPR017853">
    <property type="entry name" value="GH"/>
</dbReference>
<dbReference type="FunFam" id="3.20.20.80:FF:000018">
    <property type="entry name" value="Beta-galactosidase"/>
    <property type="match status" value="1"/>
</dbReference>
<dbReference type="Gene3D" id="2.70.98.10">
    <property type="match status" value="1"/>
</dbReference>
<dbReference type="PROSITE" id="PS00608">
    <property type="entry name" value="GLYCOSYL_HYDROL_F2_2"/>
    <property type="match status" value="1"/>
</dbReference>
<organism evidence="12 13">
    <name type="scientific">Crateriforma conspicua</name>
    <dbReference type="NCBI Taxonomy" id="2527996"/>
    <lineage>
        <taxon>Bacteria</taxon>
        <taxon>Pseudomonadati</taxon>
        <taxon>Planctomycetota</taxon>
        <taxon>Planctomycetia</taxon>
        <taxon>Planctomycetales</taxon>
        <taxon>Planctomycetaceae</taxon>
        <taxon>Crateriforma</taxon>
    </lineage>
</organism>
<evidence type="ECO:0000313" key="12">
    <source>
        <dbReference type="EMBL" id="TWT71869.1"/>
    </source>
</evidence>
<dbReference type="InterPro" id="IPR006104">
    <property type="entry name" value="Glyco_hydro_2_N"/>
</dbReference>
<name>A0A5C5YA83_9PLAN</name>
<gene>
    <name evidence="12" type="primary">lacZ_7</name>
    <name evidence="12" type="ORF">Pan14r_41860</name>
</gene>
<dbReference type="InterPro" id="IPR006103">
    <property type="entry name" value="Glyco_hydro_2_cat"/>
</dbReference>
<dbReference type="PROSITE" id="PS00719">
    <property type="entry name" value="GLYCOSYL_HYDROL_F2_1"/>
    <property type="match status" value="1"/>
</dbReference>
<keyword evidence="10" id="KW-0732">Signal</keyword>
<dbReference type="FunFam" id="2.60.40.10:FF:000680">
    <property type="entry name" value="Beta-galactosidase"/>
    <property type="match status" value="1"/>
</dbReference>
<dbReference type="OrthoDB" id="9762066at2"/>
<dbReference type="GO" id="GO:0009341">
    <property type="term" value="C:beta-galactosidase complex"/>
    <property type="evidence" value="ECO:0007669"/>
    <property type="project" value="InterPro"/>
</dbReference>
<accession>A0A5C5YA83</accession>
<evidence type="ECO:0000256" key="4">
    <source>
        <dbReference type="ARBA" id="ARBA00012756"/>
    </source>
</evidence>
<dbReference type="InterPro" id="IPR023230">
    <property type="entry name" value="Glyco_hydro_2_CS"/>
</dbReference>
<evidence type="ECO:0000256" key="10">
    <source>
        <dbReference type="SAM" id="SignalP"/>
    </source>
</evidence>
<dbReference type="InterPro" id="IPR004199">
    <property type="entry name" value="B-gal_small/dom_5"/>
</dbReference>
<sequence length="1073" mass="120652" precursor="true">MPLLRFCPQPCRLPTLIVAFGLLLTNIGCAVDTAPAPDAPDWANQHVIGINKLPPRAHSWPLAGTVAAANGQTTDSPWVRSLNGQWKFHWAKDPSSRPVDFYQPDFDVTGWANIQVPGNWQTQGFGLPVYSNIPYPFKKDPPNVMGDPPADFTNHEMRNPVGSYRHTFDVPADWSGRKIVLHFAGVDSACYVWVNGQKVGYSQGSRTPAEFDVTDLVQTGKNQLAVEVYRYCDGSYLEDQDFWRLSGIFRDVYLVGTDERRIRDFFVTTDLDDAYQDAELAVQIELENRSDVDAALSVDVQLLDDLNEAVFRDTVTAESIPAGSKGNVALTETIKQPKLWSAETPNLYRLVLTLSDAQGTVIEARQCEVGFREVEIKDGLLHVNGRPVYLKGVNRHEHDPQTGHTISRESMIRDIVLMKQFNINAVRTSHYPDDPTFYSLCDQYGLYVIDETNIESHGMGYKRESLAKDPLWEKAHLDRAIRMVERDKNHPSIIIWSLGNEAGNGVNFMTNYDWIKQRDPSRPVQYEQAHYDQRNTDIRCPMYATIDKIVDYARNDPDRPLILCEYAHAMGNSVGNLQDYWTAMESYDHLQGGFIWDWVDQGLVKSVPEGDQLPTGLTPAFGDSDTFFAYGGDFGDKPNDGNFCMNGLIQPDRRPNPHLWEVKKVYQNVKASSDAPSQGSFTVQNKFVFTNLDQLETRWTLRIDGEVADTGSLGRLDVPPLSTADVKVPIDMKSSGAGEALLTLEFVQPQKTLWCDAGHRVAWDQFELRPANDEPAKTQASDGQPLRVTNNETTLVIQDAGTTLEFDKSTGAMSSWIAGGKELLTGPLQLNFWKVPNDNQYRNRYLQRLGVWQDAVDQIKVIEMDVRNDGDKVVVQFDSKLPSVDATCSLRYTITDGQSVDIKATYQPGKPPADLMPRFGMQMQMPEAFEQVRWYGRGPHETYWDRKTGGEIGIYDAQVADMVFPYCRSQDTGNRTDVRWIELNDGDGTTLRVTGDAPVSAGVWPFTMDDLQQSTHPYNLPRRPLSVVSIDEKLHGVGGDNSWGARTHSEYTLASDQPHQIGFRMRVRSGQSD</sequence>
<protein>
    <recommendedName>
        <fullName evidence="5 9">Beta-galactosidase</fullName>
        <ecNumber evidence="4 9">3.2.1.23</ecNumber>
    </recommendedName>
    <alternativeName>
        <fullName evidence="8 9">Lactase</fullName>
    </alternativeName>
</protein>
<evidence type="ECO:0000256" key="1">
    <source>
        <dbReference type="ARBA" id="ARBA00001412"/>
    </source>
</evidence>
<dbReference type="RefSeq" id="WP_146440052.1">
    <property type="nucleotide sequence ID" value="NZ_SJPL01000001.1"/>
</dbReference>
<dbReference type="SUPFAM" id="SSF51445">
    <property type="entry name" value="(Trans)glycosidases"/>
    <property type="match status" value="1"/>
</dbReference>